<dbReference type="PANTHER" id="PTHR33116:SF86">
    <property type="entry name" value="REVERSE TRANSCRIPTASE DOMAIN-CONTAINING PROTEIN"/>
    <property type="match status" value="1"/>
</dbReference>
<dbReference type="Gene3D" id="3.60.10.10">
    <property type="entry name" value="Endonuclease/exonuclease/phosphatase"/>
    <property type="match status" value="1"/>
</dbReference>
<dbReference type="GeneID" id="109128743"/>
<accession>A0ABM1QWM1</accession>
<dbReference type="CDD" id="cd01650">
    <property type="entry name" value="RT_nLTR_like"/>
    <property type="match status" value="1"/>
</dbReference>
<gene>
    <name evidence="3" type="primary">LOC109128743</name>
</gene>
<feature type="domain" description="Reverse transcriptase" evidence="1">
    <location>
        <begin position="363"/>
        <end position="599"/>
    </location>
</feature>
<dbReference type="PANTHER" id="PTHR33116">
    <property type="entry name" value="REVERSE TRANSCRIPTASE ZINC-BINDING DOMAIN-CONTAINING PROTEIN-RELATED-RELATED"/>
    <property type="match status" value="1"/>
</dbReference>
<keyword evidence="2" id="KW-1185">Reference proteome</keyword>
<dbReference type="InterPro" id="IPR000477">
    <property type="entry name" value="RT_dom"/>
</dbReference>
<proteinExistence type="predicted"/>
<dbReference type="PROSITE" id="PS50878">
    <property type="entry name" value="RT_POL"/>
    <property type="match status" value="1"/>
</dbReference>
<organism evidence="2 3">
    <name type="scientific">Camelina sativa</name>
    <name type="common">False flax</name>
    <name type="synonym">Myagrum sativum</name>
    <dbReference type="NCBI Taxonomy" id="90675"/>
    <lineage>
        <taxon>Eukaryota</taxon>
        <taxon>Viridiplantae</taxon>
        <taxon>Streptophyta</taxon>
        <taxon>Embryophyta</taxon>
        <taxon>Tracheophyta</taxon>
        <taxon>Spermatophyta</taxon>
        <taxon>Magnoliopsida</taxon>
        <taxon>eudicotyledons</taxon>
        <taxon>Gunneridae</taxon>
        <taxon>Pentapetalae</taxon>
        <taxon>rosids</taxon>
        <taxon>malvids</taxon>
        <taxon>Brassicales</taxon>
        <taxon>Brassicaceae</taxon>
        <taxon>Camelineae</taxon>
        <taxon>Camelina</taxon>
    </lineage>
</organism>
<name>A0ABM1QWM1_CAMSA</name>
<protein>
    <submittedName>
        <fullName evidence="3">Uncharacterized protein LOC109128743</fullName>
    </submittedName>
</protein>
<dbReference type="SUPFAM" id="SSF56219">
    <property type="entry name" value="DNase I-like"/>
    <property type="match status" value="1"/>
</dbReference>
<dbReference type="InterPro" id="IPR036691">
    <property type="entry name" value="Endo/exonu/phosph_ase_sf"/>
</dbReference>
<sequence length="1036" mass="117455">MESNRLIHIEACFKGRVINLTFVYGDPILKNCDLVWEWLIRIGITRSTPWFLIGDFHELTGNHEKWGGRLRSASSFLAFNGMIRDCGLLDFPFLGDCLSWRGWRDKKPIQCRLDRALDNEDWHDLFPDTVTEYLPMIASDHIPLVTSIGAKRPRGRRSFMFDRRWVGKAGLMEAISSGWNADHDPGSSGFVDKIVSCRRAISRWRKTQIPFGRDLIEELKRKLEVAQADDASTPELISDLSSQLLAAYRDEEIHWYQKSRNRWMRDVWSTDDGDICDMEVSYFEDLFTSINPDNFEEVLREVNMVITDADNTRLTAPATEVEIRKALFMMHPDKAPGPDGMTALFFQKAWTVVKTDLVSMVNQFLEEGDFEKGLNRTHICLIPKVVKPTRMTELRPIKTQTAFVPGRLISDNILIAQEMFHGLRTNRSCRGKFMAIKTDMSKAYDRVEWGFLKAMFRKMGFSERWISWIMFCVSSVEYRVLLNGQPNGLIVPERGLRQGDPLSPYLFILCTEVLIANIQKAEAVKRIMGIKVANKCPPITHLLFADDGLFFCKVDKDQCMAILEILRHHTVDAGVQAEIQGVLGITNLGGMGSYLGIPESLGGSKTKVFSYVRDCLQSRTTGWSARLLSKGGKEVMVKSVATAVPTFVMSCYRLPKTITSKLTSVVANFWWSTNGQSGGMHWIAWEQLCCSKQLGGLGFKSIDDFNTALLAKQLWRLLEYPNSLFARVFKSRYYRNSDPLDPIRSYSPSYGWRSIVSACSLVNKGLITRVGSGSSISIWSDPWVPAQFPRPALSNGPFKDPNLRLPYLIDRRTRSWRKDLLTQHFDPLDVALIEAIPLGSDIKDDCLGWHFTKTGKYTVKYGYETARRDVQGPFRALGSGPEITPFIVWALANVPVGPQHFPMESVYTNLDHFLDPNGPGSHITAFPWLMWYLWKARNARVFENLDERPDVVVRVAESEAVTWQKAQVDVEGDEITSIPPRPSSGPRLGISLPQDFTGYRCYVDGSWKETDVFAGAGWCCISSQNTPPVLGATNFR</sequence>
<dbReference type="RefSeq" id="XP_019091159.1">
    <property type="nucleotide sequence ID" value="XM_019235614.1"/>
</dbReference>
<evidence type="ECO:0000313" key="3">
    <source>
        <dbReference type="RefSeq" id="XP_019091159.1"/>
    </source>
</evidence>
<evidence type="ECO:0000313" key="2">
    <source>
        <dbReference type="Proteomes" id="UP000694864"/>
    </source>
</evidence>
<dbReference type="Proteomes" id="UP000694864">
    <property type="component" value="Chromosome 14"/>
</dbReference>
<dbReference type="SUPFAM" id="SSF56672">
    <property type="entry name" value="DNA/RNA polymerases"/>
    <property type="match status" value="1"/>
</dbReference>
<reference evidence="2" key="1">
    <citation type="journal article" date="2014" name="Nat. Commun.">
        <title>The emerging biofuel crop Camelina sativa retains a highly undifferentiated hexaploid genome structure.</title>
        <authorList>
            <person name="Kagale S."/>
            <person name="Koh C."/>
            <person name="Nixon J."/>
            <person name="Bollina V."/>
            <person name="Clarke W.E."/>
            <person name="Tuteja R."/>
            <person name="Spillane C."/>
            <person name="Robinson S.J."/>
            <person name="Links M.G."/>
            <person name="Clarke C."/>
            <person name="Higgins E.E."/>
            <person name="Huebert T."/>
            <person name="Sharpe A.G."/>
            <person name="Parkin I.A."/>
        </authorList>
    </citation>
    <scope>NUCLEOTIDE SEQUENCE [LARGE SCALE GENOMIC DNA]</scope>
    <source>
        <strain evidence="2">cv. DH55</strain>
    </source>
</reference>
<dbReference type="InterPro" id="IPR043502">
    <property type="entry name" value="DNA/RNA_pol_sf"/>
</dbReference>
<evidence type="ECO:0000259" key="1">
    <source>
        <dbReference type="PROSITE" id="PS50878"/>
    </source>
</evidence>
<reference evidence="3" key="2">
    <citation type="submission" date="2025-08" db="UniProtKB">
        <authorList>
            <consortium name="RefSeq"/>
        </authorList>
    </citation>
    <scope>IDENTIFICATION</scope>
    <source>
        <tissue evidence="3">Leaf</tissue>
    </source>
</reference>
<dbReference type="Pfam" id="PF00078">
    <property type="entry name" value="RVT_1"/>
    <property type="match status" value="1"/>
</dbReference>